<gene>
    <name evidence="5" type="ORF">B0537_03485</name>
</gene>
<organism evidence="5 6">
    <name type="scientific">Desulforamulus ferrireducens</name>
    <dbReference type="NCBI Taxonomy" id="1833852"/>
    <lineage>
        <taxon>Bacteria</taxon>
        <taxon>Bacillati</taxon>
        <taxon>Bacillota</taxon>
        <taxon>Clostridia</taxon>
        <taxon>Eubacteriales</taxon>
        <taxon>Peptococcaceae</taxon>
        <taxon>Desulforamulus</taxon>
    </lineage>
</organism>
<dbReference type="GO" id="GO:0000160">
    <property type="term" value="P:phosphorelay signal transduction system"/>
    <property type="evidence" value="ECO:0007669"/>
    <property type="project" value="InterPro"/>
</dbReference>
<dbReference type="Gene3D" id="6.10.250.690">
    <property type="match status" value="1"/>
</dbReference>
<evidence type="ECO:0000256" key="3">
    <source>
        <dbReference type="PROSITE-ProRule" id="PRU00169"/>
    </source>
</evidence>
<dbReference type="PROSITE" id="PS50110">
    <property type="entry name" value="RESPONSE_REGULATORY"/>
    <property type="match status" value="1"/>
</dbReference>
<dbReference type="AlphaFoldDB" id="A0A1S6ITX4"/>
<dbReference type="RefSeq" id="WP_338011886.1">
    <property type="nucleotide sequence ID" value="NZ_CP019698.1"/>
</dbReference>
<dbReference type="InterPro" id="IPR011006">
    <property type="entry name" value="CheY-like_superfamily"/>
</dbReference>
<dbReference type="Proteomes" id="UP000189464">
    <property type="component" value="Chromosome"/>
</dbReference>
<evidence type="ECO:0000256" key="2">
    <source>
        <dbReference type="ARBA" id="ARBA00024867"/>
    </source>
</evidence>
<dbReference type="EMBL" id="CP019698">
    <property type="protein sequence ID" value="AQS58229.1"/>
    <property type="molecule type" value="Genomic_DNA"/>
</dbReference>
<dbReference type="InterPro" id="IPR001789">
    <property type="entry name" value="Sig_transdc_resp-reg_receiver"/>
</dbReference>
<evidence type="ECO:0000259" key="4">
    <source>
        <dbReference type="PROSITE" id="PS50110"/>
    </source>
</evidence>
<feature type="domain" description="Response regulatory" evidence="4">
    <location>
        <begin position="1"/>
        <end position="36"/>
    </location>
</feature>
<dbReference type="SUPFAM" id="SSF52172">
    <property type="entry name" value="CheY-like"/>
    <property type="match status" value="1"/>
</dbReference>
<evidence type="ECO:0000313" key="5">
    <source>
        <dbReference type="EMBL" id="AQS58229.1"/>
    </source>
</evidence>
<keyword evidence="6" id="KW-1185">Reference proteome</keyword>
<sequence>MDDEVNVVIGLDMGANDYITKPFRIRELLIPRGSRQKYSIAFAIYTGNPLMVTPPWGSIYNYYFCNFSYCTANNVN</sequence>
<proteinExistence type="predicted"/>
<name>A0A1S6ITX4_9FIRM</name>
<dbReference type="STRING" id="1833852.B0537_03485"/>
<evidence type="ECO:0000256" key="1">
    <source>
        <dbReference type="ARBA" id="ARBA00018672"/>
    </source>
</evidence>
<dbReference type="KEGG" id="dfg:B0537_03485"/>
<reference evidence="5 6" key="1">
    <citation type="journal article" date="2016" name="Int. J. Syst. Evol. Microbiol.">
        <title>Desulfotomaculum ferrireducens sp. nov., a moderately thermophilic sulfate-reducing and dissimilatory Fe(III)-reducing bacterium isolated from compost.</title>
        <authorList>
            <person name="Yang G."/>
            <person name="Guo J."/>
            <person name="Zhuang L."/>
            <person name="Yuan Y."/>
            <person name="Zhou S."/>
        </authorList>
    </citation>
    <scope>NUCLEOTIDE SEQUENCE [LARGE SCALE GENOMIC DNA]</scope>
    <source>
        <strain evidence="5 6">GSS09</strain>
    </source>
</reference>
<evidence type="ECO:0000313" key="6">
    <source>
        <dbReference type="Proteomes" id="UP000189464"/>
    </source>
</evidence>
<comment type="function">
    <text evidence="2">May play the central regulatory role in sporulation. It may be an element of the effector pathway responsible for the activation of sporulation genes in response to nutritional stress. Spo0A may act in concert with spo0H (a sigma factor) to control the expression of some genes that are critical to the sporulation process.</text>
</comment>
<comment type="caution">
    <text evidence="3">Lacks conserved residue(s) required for the propagation of feature annotation.</text>
</comment>
<protein>
    <recommendedName>
        <fullName evidence="1">Stage 0 sporulation protein A homolog</fullName>
    </recommendedName>
</protein>
<accession>A0A1S6ITX4</accession>